<accession>A0A090Q2K9</accession>
<dbReference type="Proteomes" id="UP000029221">
    <property type="component" value="Unassembled WGS sequence"/>
</dbReference>
<proteinExistence type="predicted"/>
<dbReference type="EMBL" id="BBML01000002">
    <property type="protein sequence ID" value="GAK96422.1"/>
    <property type="molecule type" value="Genomic_DNA"/>
</dbReference>
<comment type="caution">
    <text evidence="1">The sequence shown here is derived from an EMBL/GenBank/DDBJ whole genome shotgun (WGS) entry which is preliminary data.</text>
</comment>
<evidence type="ECO:0000313" key="2">
    <source>
        <dbReference type="Proteomes" id="UP000029221"/>
    </source>
</evidence>
<protein>
    <submittedName>
        <fullName evidence="1">Uncharacterized protein</fullName>
    </submittedName>
</protein>
<dbReference type="AlphaFoldDB" id="A0A090Q2K9"/>
<gene>
    <name evidence="1" type="ORF">JCM19294_1935</name>
</gene>
<evidence type="ECO:0000313" key="1">
    <source>
        <dbReference type="EMBL" id="GAK96422.1"/>
    </source>
</evidence>
<dbReference type="STRING" id="319236.BST91_08135"/>
<reference evidence="1" key="1">
    <citation type="journal article" date="2014" name="Genome Announc.">
        <title>Draft Genome Sequences of Marine Flavobacterium Nonlabens Strains NR17, NR24, NR27, NR32, NR33, and Ara13.</title>
        <authorList>
            <person name="Nakanishi M."/>
            <person name="Meirelles P."/>
            <person name="Suzuki R."/>
            <person name="Takatani N."/>
            <person name="Mino S."/>
            <person name="Suda W."/>
            <person name="Oshima K."/>
            <person name="Hattori M."/>
            <person name="Ohkuma M."/>
            <person name="Hosokawa M."/>
            <person name="Miyashita K."/>
            <person name="Thompson F.L."/>
            <person name="Niwa A."/>
            <person name="Sawabe T."/>
            <person name="Sawabe T."/>
        </authorList>
    </citation>
    <scope>NUCLEOTIDE SEQUENCE [LARGE SCALE GENOMIC DNA]</scope>
    <source>
        <strain evidence="1">JCM 19294</strain>
    </source>
</reference>
<keyword evidence="2" id="KW-1185">Reference proteome</keyword>
<organism evidence="1 2">
    <name type="scientific">Nonlabens tegetincola</name>
    <dbReference type="NCBI Taxonomy" id="323273"/>
    <lineage>
        <taxon>Bacteria</taxon>
        <taxon>Pseudomonadati</taxon>
        <taxon>Bacteroidota</taxon>
        <taxon>Flavobacteriia</taxon>
        <taxon>Flavobacteriales</taxon>
        <taxon>Flavobacteriaceae</taxon>
        <taxon>Nonlabens</taxon>
    </lineage>
</organism>
<name>A0A090Q2K9_9FLAO</name>
<sequence length="79" mass="8999">MQLMNLHSWSHDDDHETDCEVCVISHEFQQLQYDFPQLGTWTPSIQNHIPVEGVVVYYASAKANSTSNILFTRPPPVLA</sequence>